<accession>A0ABU1ZHK9</accession>
<dbReference type="EMBL" id="JAVDXO010000001">
    <property type="protein sequence ID" value="MDR7305019.1"/>
    <property type="molecule type" value="Genomic_DNA"/>
</dbReference>
<evidence type="ECO:0000313" key="1">
    <source>
        <dbReference type="EMBL" id="MDR7305019.1"/>
    </source>
</evidence>
<name>A0ABU1ZHK9_9BURK</name>
<gene>
    <name evidence="1" type="ORF">J2X15_000285</name>
</gene>
<sequence>MKTPGTKVTWDEGGRWLGAMLAGWVLLIAACAAHAQAPPLLVLGTSRPDNNYVGRLLRRTYQELFSRLGIPLEIRTTPSARLSMELASDRIDGDVARPLAFAESQPGLIRVDEQILSIGFALWAVNPKYTLQRLDQLPDSGWSVNFTRGVVECERLLQGLLPASRVVDVTTTINALNLLHHARNDLHCGIDLAVLSDASGPELSGLPPPIKVLSIGEPLPLYFYLQRKHAALLPQIETTLRKMKAEGLLEQYRKEAMVEFKLLPAPKPAAASR</sequence>
<keyword evidence="2" id="KW-1185">Reference proteome</keyword>
<dbReference type="SUPFAM" id="SSF53850">
    <property type="entry name" value="Periplasmic binding protein-like II"/>
    <property type="match status" value="1"/>
</dbReference>
<protein>
    <submittedName>
        <fullName evidence="1">Polar amino acid transport system substrate-binding protein</fullName>
    </submittedName>
</protein>
<organism evidence="1 2">
    <name type="scientific">Rhodoferax saidenbachensis</name>
    <dbReference type="NCBI Taxonomy" id="1484693"/>
    <lineage>
        <taxon>Bacteria</taxon>
        <taxon>Pseudomonadati</taxon>
        <taxon>Pseudomonadota</taxon>
        <taxon>Betaproteobacteria</taxon>
        <taxon>Burkholderiales</taxon>
        <taxon>Comamonadaceae</taxon>
        <taxon>Rhodoferax</taxon>
    </lineage>
</organism>
<dbReference type="PROSITE" id="PS51257">
    <property type="entry name" value="PROKAR_LIPOPROTEIN"/>
    <property type="match status" value="1"/>
</dbReference>
<evidence type="ECO:0000313" key="2">
    <source>
        <dbReference type="Proteomes" id="UP001268089"/>
    </source>
</evidence>
<reference evidence="1 2" key="1">
    <citation type="submission" date="2023-07" db="EMBL/GenBank/DDBJ databases">
        <title>Sorghum-associated microbial communities from plants grown in Nebraska, USA.</title>
        <authorList>
            <person name="Schachtman D."/>
        </authorList>
    </citation>
    <scope>NUCLEOTIDE SEQUENCE [LARGE SCALE GENOMIC DNA]</scope>
    <source>
        <strain evidence="1 2">BE308</strain>
    </source>
</reference>
<dbReference type="Proteomes" id="UP001268089">
    <property type="component" value="Unassembled WGS sequence"/>
</dbReference>
<proteinExistence type="predicted"/>
<dbReference type="RefSeq" id="WP_310338731.1">
    <property type="nucleotide sequence ID" value="NZ_JAVDXO010000001.1"/>
</dbReference>
<comment type="caution">
    <text evidence="1">The sequence shown here is derived from an EMBL/GenBank/DDBJ whole genome shotgun (WGS) entry which is preliminary data.</text>
</comment>